<feature type="domain" description="Choline/carnitine acyltransferase" evidence="11">
    <location>
        <begin position="72"/>
        <end position="662"/>
    </location>
</feature>
<keyword evidence="7 10" id="KW-0012">Acyltransferase</keyword>
<evidence type="ECO:0000256" key="1">
    <source>
        <dbReference type="ARBA" id="ARBA00005005"/>
    </source>
</evidence>
<dbReference type="Pfam" id="PF00755">
    <property type="entry name" value="Carn_acyltransf"/>
    <property type="match status" value="1"/>
</dbReference>
<accession>A0A5N5T898</accession>
<evidence type="ECO:0000256" key="9">
    <source>
        <dbReference type="PIRSR" id="PIRSR600542-1"/>
    </source>
</evidence>
<dbReference type="InterPro" id="IPR042231">
    <property type="entry name" value="Cho/carn_acyl_trans_2"/>
</dbReference>
<reference evidence="12 13" key="1">
    <citation type="journal article" date="2019" name="PLoS Biol.">
        <title>Sex chromosomes control vertical transmission of feminizing Wolbachia symbionts in an isopod.</title>
        <authorList>
            <person name="Becking T."/>
            <person name="Chebbi M.A."/>
            <person name="Giraud I."/>
            <person name="Moumen B."/>
            <person name="Laverre T."/>
            <person name="Caubet Y."/>
            <person name="Peccoud J."/>
            <person name="Gilbert C."/>
            <person name="Cordaux R."/>
        </authorList>
    </citation>
    <scope>NUCLEOTIDE SEQUENCE [LARGE SCALE GENOMIC DNA]</scope>
    <source>
        <strain evidence="12">ANa2</strain>
        <tissue evidence="12">Whole body excluding digestive tract and cuticle</tissue>
    </source>
</reference>
<feature type="non-terminal residue" evidence="12">
    <location>
        <position position="1"/>
    </location>
</feature>
<dbReference type="Gene3D" id="3.30.559.70">
    <property type="entry name" value="Choline/Carnitine o-acyltransferase, domain 2"/>
    <property type="match status" value="1"/>
</dbReference>
<gene>
    <name evidence="12" type="primary">Cpt2</name>
    <name evidence="12" type="ORF">Anas_00847</name>
</gene>
<dbReference type="EMBL" id="SEYY01011266">
    <property type="protein sequence ID" value="KAB7501240.1"/>
    <property type="molecule type" value="Genomic_DNA"/>
</dbReference>
<evidence type="ECO:0000313" key="13">
    <source>
        <dbReference type="Proteomes" id="UP000326759"/>
    </source>
</evidence>
<evidence type="ECO:0000256" key="4">
    <source>
        <dbReference type="ARBA" id="ARBA00022679"/>
    </source>
</evidence>
<dbReference type="Gene3D" id="1.20.1280.180">
    <property type="match status" value="1"/>
</dbReference>
<name>A0A5N5T898_9CRUS</name>
<dbReference type="InterPro" id="IPR023213">
    <property type="entry name" value="CAT-like_dom_sf"/>
</dbReference>
<organism evidence="12 13">
    <name type="scientific">Armadillidium nasatum</name>
    <dbReference type="NCBI Taxonomy" id="96803"/>
    <lineage>
        <taxon>Eukaryota</taxon>
        <taxon>Metazoa</taxon>
        <taxon>Ecdysozoa</taxon>
        <taxon>Arthropoda</taxon>
        <taxon>Crustacea</taxon>
        <taxon>Multicrustacea</taxon>
        <taxon>Malacostraca</taxon>
        <taxon>Eumalacostraca</taxon>
        <taxon>Peracarida</taxon>
        <taxon>Isopoda</taxon>
        <taxon>Oniscidea</taxon>
        <taxon>Crinocheta</taxon>
        <taxon>Armadillidiidae</taxon>
        <taxon>Armadillidium</taxon>
    </lineage>
</organism>
<dbReference type="InterPro" id="IPR039551">
    <property type="entry name" value="Cho/carn_acyl_trans"/>
</dbReference>
<dbReference type="InterPro" id="IPR042572">
    <property type="entry name" value="Carn_acyl_trans_N"/>
</dbReference>
<evidence type="ECO:0000256" key="5">
    <source>
        <dbReference type="ARBA" id="ARBA00022832"/>
    </source>
</evidence>
<comment type="pathway">
    <text evidence="1">Lipid metabolism; fatty acid beta-oxidation.</text>
</comment>
<keyword evidence="3" id="KW-0813">Transport</keyword>
<evidence type="ECO:0000256" key="10">
    <source>
        <dbReference type="RuleBase" id="RU003801"/>
    </source>
</evidence>
<dbReference type="AlphaFoldDB" id="A0A5N5T898"/>
<comment type="caution">
    <text evidence="12">The sequence shown here is derived from an EMBL/GenBank/DDBJ whole genome shotgun (WGS) entry which is preliminary data.</text>
</comment>
<dbReference type="UniPathway" id="UPA00659"/>
<dbReference type="Gene3D" id="1.10.275.20">
    <property type="entry name" value="Choline/Carnitine o-acyltransferase"/>
    <property type="match status" value="1"/>
</dbReference>
<dbReference type="OrthoDB" id="240216at2759"/>
<dbReference type="SUPFAM" id="SSF52777">
    <property type="entry name" value="CoA-dependent acyltransferases"/>
    <property type="match status" value="2"/>
</dbReference>
<dbReference type="Proteomes" id="UP000326759">
    <property type="component" value="Unassembled WGS sequence"/>
</dbReference>
<evidence type="ECO:0000256" key="3">
    <source>
        <dbReference type="ARBA" id="ARBA00022448"/>
    </source>
</evidence>
<dbReference type="Gene3D" id="3.30.559.10">
    <property type="entry name" value="Chloramphenicol acetyltransferase-like domain"/>
    <property type="match status" value="1"/>
</dbReference>
<comment type="similarity">
    <text evidence="2 10">Belongs to the carnitine/choline acetyltransferase family.</text>
</comment>
<evidence type="ECO:0000313" key="12">
    <source>
        <dbReference type="EMBL" id="KAB7501240.1"/>
    </source>
</evidence>
<evidence type="ECO:0000256" key="2">
    <source>
        <dbReference type="ARBA" id="ARBA00005232"/>
    </source>
</evidence>
<keyword evidence="5" id="KW-0276">Fatty acid metabolism</keyword>
<dbReference type="PANTHER" id="PTHR22589:SF16">
    <property type="entry name" value="CARNITINE O-PALMITOYLTRANSFERASE 2, MITOCHONDRIAL"/>
    <property type="match status" value="1"/>
</dbReference>
<evidence type="ECO:0000259" key="11">
    <source>
        <dbReference type="Pfam" id="PF00755"/>
    </source>
</evidence>
<keyword evidence="4 10" id="KW-0808">Transferase</keyword>
<keyword evidence="13" id="KW-1185">Reference proteome</keyword>
<proteinExistence type="inferred from homology"/>
<sequence>YIYIFSQILTLILKMKFLSHTINCSRRYFSVATVRNLSLSERNERNLTNEDYQFLHHSNVPTMHFQKSLLRLPIPELDKTCSRYLRSQRVILNDSEYQKTEKIVQDFGNGIGKELQALLKNLDVENKHTSYISGPWFDMYLSDRAPIVLNYNPFLALYPDERQGYNDPVIRTSNMLISSLRFMNTLKKGILKPEVYHLNPAKSDIPLFYKVTKWVPSALASYAAYAFKAFPLDMSQFKNLFHSTRIPRQGKDKIQDFPDAKHMLMMKNGNFYVFDILDKDGNIMPPSHIHACVSYIYNDKSPFPEFPVGILTSENRDVWATMRNELIQAGNEEALMLIDSAAFNIVLDDTSNVKDDPDVWYRTFLCGKGGNRWFDKSFSLIITESGVTALNFEHAWGDGVAVMRYVNEVSVDSVKNSQIHPDSIVPNIDASKFVKKIEFRIPDSVKSGIKSALTSYKEKTDSLGVNIYESDIFGKKFCKKHKVSPDAMMQLGFQLGFYLQNETTVATYESCSTSAFRHGRTETLRPATLETLSFSKAAVQSEKNFPELKKSLHECSAMHGTLTKEAAMGNGFDRHLFGLRKMAEDCNFTTPDIFKDPSYAKMNHNVLSTSTLPSSEIRFGGFAPVVPDGFGVGYQIQDDKLGVVLSSYPPSRNGQEFLECVDKAYRIIHETLSKLKILEIKLISFLGI</sequence>
<evidence type="ECO:0000256" key="7">
    <source>
        <dbReference type="ARBA" id="ARBA00023315"/>
    </source>
</evidence>
<dbReference type="FunFam" id="1.10.275.20:FF:000001">
    <property type="entry name" value="carnitine O-palmitoyltransferase 2, mitochondrial"/>
    <property type="match status" value="1"/>
</dbReference>
<dbReference type="GO" id="GO:0005739">
    <property type="term" value="C:mitochondrion"/>
    <property type="evidence" value="ECO:0007669"/>
    <property type="project" value="TreeGrafter"/>
</dbReference>
<dbReference type="PROSITE" id="PS00440">
    <property type="entry name" value="ACYLTRANSF_C_2"/>
    <property type="match status" value="1"/>
</dbReference>
<feature type="active site" description="Proton acceptor" evidence="9">
    <location>
        <position position="394"/>
    </location>
</feature>
<comment type="catalytic activity">
    <reaction evidence="8">
        <text>4,8-dimethylnonanoyl-CoA + (R)-carnitine = O-4,8-dimethylnonanoyl-(R)-carnitine + CoA</text>
        <dbReference type="Rhea" id="RHEA:44860"/>
        <dbReference type="ChEBI" id="CHEBI:16347"/>
        <dbReference type="ChEBI" id="CHEBI:57287"/>
        <dbReference type="ChEBI" id="CHEBI:77061"/>
        <dbReference type="ChEBI" id="CHEBI:84654"/>
    </reaction>
</comment>
<evidence type="ECO:0000256" key="6">
    <source>
        <dbReference type="ARBA" id="ARBA00023098"/>
    </source>
</evidence>
<dbReference type="GO" id="GO:0004095">
    <property type="term" value="F:carnitine O-palmitoyltransferase activity"/>
    <property type="evidence" value="ECO:0007669"/>
    <property type="project" value="TreeGrafter"/>
</dbReference>
<keyword evidence="6" id="KW-0443">Lipid metabolism</keyword>
<evidence type="ECO:0000256" key="8">
    <source>
        <dbReference type="ARBA" id="ARBA00048999"/>
    </source>
</evidence>
<dbReference type="PANTHER" id="PTHR22589">
    <property type="entry name" value="CARNITINE O-ACYLTRANSFERASE"/>
    <property type="match status" value="1"/>
</dbReference>
<dbReference type="InterPro" id="IPR000542">
    <property type="entry name" value="Carn_acyl_trans"/>
</dbReference>
<dbReference type="GO" id="GO:0006635">
    <property type="term" value="P:fatty acid beta-oxidation"/>
    <property type="evidence" value="ECO:0007669"/>
    <property type="project" value="UniProtKB-UniPathway"/>
</dbReference>
<protein>
    <submittedName>
        <fullName evidence="12">Carnitine O-palmitoyltransferase 2, mitochondrial</fullName>
    </submittedName>
</protein>